<evidence type="ECO:0000313" key="3">
    <source>
        <dbReference type="EMBL" id="OAJ95589.1"/>
    </source>
</evidence>
<dbReference type="PROSITE" id="PS51257">
    <property type="entry name" value="PROKAR_LIPOPROTEIN"/>
    <property type="match status" value="1"/>
</dbReference>
<dbReference type="EMBL" id="LLEI02000017">
    <property type="protein sequence ID" value="OAJ95589.1"/>
    <property type="molecule type" value="Genomic_DNA"/>
</dbReference>
<dbReference type="InterPro" id="IPR019734">
    <property type="entry name" value="TPR_rpt"/>
</dbReference>
<dbReference type="PANTHER" id="PTHR12558">
    <property type="entry name" value="CELL DIVISION CYCLE 16,23,27"/>
    <property type="match status" value="1"/>
</dbReference>
<dbReference type="Proteomes" id="UP000078406">
    <property type="component" value="Unassembled WGS sequence"/>
</dbReference>
<dbReference type="AlphaFoldDB" id="A0A177Y426"/>
<feature type="repeat" description="TPR" evidence="1">
    <location>
        <begin position="91"/>
        <end position="124"/>
    </location>
</feature>
<dbReference type="SUPFAM" id="SSF48452">
    <property type="entry name" value="TPR-like"/>
    <property type="match status" value="1"/>
</dbReference>
<dbReference type="SMART" id="SM00028">
    <property type="entry name" value="TPR"/>
    <property type="match status" value="2"/>
</dbReference>
<feature type="signal peptide" evidence="2">
    <location>
        <begin position="1"/>
        <end position="18"/>
    </location>
</feature>
<gene>
    <name evidence="3" type="ORF">APB76_03540</name>
</gene>
<dbReference type="PANTHER" id="PTHR12558:SF13">
    <property type="entry name" value="CELL DIVISION CYCLE PROTEIN 27 HOMOLOG"/>
    <property type="match status" value="1"/>
</dbReference>
<protein>
    <submittedName>
        <fullName evidence="3">Secretion protein</fullName>
    </submittedName>
</protein>
<comment type="caution">
    <text evidence="3">The sequence shown here is derived from an EMBL/GenBank/DDBJ whole genome shotgun (WGS) entry which is preliminary data.</text>
</comment>
<proteinExistence type="predicted"/>
<dbReference type="Pfam" id="PF13432">
    <property type="entry name" value="TPR_16"/>
    <property type="match status" value="1"/>
</dbReference>
<evidence type="ECO:0000256" key="1">
    <source>
        <dbReference type="PROSITE-ProRule" id="PRU00339"/>
    </source>
</evidence>
<feature type="chain" id="PRO_5008079491" evidence="2">
    <location>
        <begin position="19"/>
        <end position="244"/>
    </location>
</feature>
<evidence type="ECO:0000313" key="4">
    <source>
        <dbReference type="Proteomes" id="UP000078406"/>
    </source>
</evidence>
<dbReference type="Gene3D" id="1.25.40.10">
    <property type="entry name" value="Tetratricopeptide repeat domain"/>
    <property type="match status" value="1"/>
</dbReference>
<keyword evidence="1" id="KW-0802">TPR repeat</keyword>
<dbReference type="Pfam" id="PF14559">
    <property type="entry name" value="TPR_19"/>
    <property type="match status" value="1"/>
</dbReference>
<organism evidence="3 4">
    <name type="scientific">Vibrio bivalvicida</name>
    <dbReference type="NCBI Taxonomy" id="1276888"/>
    <lineage>
        <taxon>Bacteria</taxon>
        <taxon>Pseudomonadati</taxon>
        <taxon>Pseudomonadota</taxon>
        <taxon>Gammaproteobacteria</taxon>
        <taxon>Vibrionales</taxon>
        <taxon>Vibrionaceae</taxon>
        <taxon>Vibrio</taxon>
        <taxon>Vibrio oreintalis group</taxon>
    </lineage>
</organism>
<accession>A0A177Y426</accession>
<dbReference type="PROSITE" id="PS50005">
    <property type="entry name" value="TPR"/>
    <property type="match status" value="1"/>
</dbReference>
<dbReference type="RefSeq" id="WP_054963119.1">
    <property type="nucleotide sequence ID" value="NZ_LLEI02000017.1"/>
</dbReference>
<evidence type="ECO:0000256" key="2">
    <source>
        <dbReference type="SAM" id="SignalP"/>
    </source>
</evidence>
<reference evidence="3 4" key="1">
    <citation type="journal article" date="2016" name="Syst. Appl. Microbiol.">
        <title>Vibrio bivalvicida sp. nov., a novel larval pathogen for bivalve molluscs reared in a hatchery.</title>
        <authorList>
            <person name="Dubert J."/>
            <person name="Romalde J.L."/>
            <person name="Prado S."/>
            <person name="Barja J.L."/>
        </authorList>
    </citation>
    <scope>NUCLEOTIDE SEQUENCE [LARGE SCALE GENOMIC DNA]</scope>
    <source>
        <strain evidence="3 4">605</strain>
    </source>
</reference>
<dbReference type="InterPro" id="IPR011990">
    <property type="entry name" value="TPR-like_helical_dom_sf"/>
</dbReference>
<keyword evidence="2" id="KW-0732">Signal</keyword>
<name>A0A177Y426_9VIBR</name>
<sequence>MYKLMLLATLLLSGCATIQPSSPNSVINANKEQMYIEANNQEKLIEFYKQALRERESVETRIKLARTYLDTEDHESAIFVISQLTEKSKGFDVYLILAKAHFHLGNIEQSVENVSTALSLNPKSGEAHNLAGVLAAVEGKLEVAERHFVDARRLFYVDDVVKNNLATLYLVQGQYKRSYNLLLSAYQSNPKDSKTEANLVIVLVKLGDIEQAQQLLEDKYEREQAQKIISSIRADGFNSAYFES</sequence>